<accession>A0A8K0WN59</accession>
<sequence length="576" mass="66291">MRLLHTTSLSITQFTERKSGAILVHNEWDAVPEYAVPRYAILSHTWEEEEVQFQDMQGDLSKIENLKGYRKIQGSCRRAKEDGFDWIWIDTCCIDKTSSAELSEAINSMFKWYRNSATCYVYLSDAPSTRHAVFVAANDEEEDEEQGLRYLARWYSRGWTLQELIAPSSVHFFDRRWRYIGTREDFIHDISRGTGIDIYALRGGDLSRMTVARRLTWLNKRQTTRVEDMAYCMLRIFDINMPLLYGEGTRAFMRLQEEIIKTTEDQSIFAWAGPNTLDYYREDYGDTFERSGLVADSASLFAKSAAVAMFPWPRSSRPHPDITRQGLRLHLLMCQDVSYQSGKVFLAVLDCQIGNIPGVFAGIRLRRISNNRFVRIDTSRLFQIARYSPAGEVLMEGFDPVEDQEELWDHEMKYPYQDWRIKEVYIAQSLLLTLPRGFWILPLGQAISIRDVYPPQIWDVATNILQPLEKTLGFAKTGAIQLLVKDERIVLILGASVAYGDIERPWCKLCKYEGENSLASMFSKFELESQLGTKKRLGATHILEDVGSERVGVEVSVTKKLVSSTEMYFVQIGLTP</sequence>
<name>A0A8K0WN59_9HYPO</name>
<proteinExistence type="predicted"/>
<evidence type="ECO:0000313" key="3">
    <source>
        <dbReference type="EMBL" id="KAH7309735.1"/>
    </source>
</evidence>
<dbReference type="Pfam" id="PF06985">
    <property type="entry name" value="HET"/>
    <property type="match status" value="1"/>
</dbReference>
<dbReference type="Proteomes" id="UP000813444">
    <property type="component" value="Unassembled WGS sequence"/>
</dbReference>
<organism evidence="3 4">
    <name type="scientific">Stachybotrys elegans</name>
    <dbReference type="NCBI Taxonomy" id="80388"/>
    <lineage>
        <taxon>Eukaryota</taxon>
        <taxon>Fungi</taxon>
        <taxon>Dikarya</taxon>
        <taxon>Ascomycota</taxon>
        <taxon>Pezizomycotina</taxon>
        <taxon>Sordariomycetes</taxon>
        <taxon>Hypocreomycetidae</taxon>
        <taxon>Hypocreales</taxon>
        <taxon>Stachybotryaceae</taxon>
        <taxon>Stachybotrys</taxon>
    </lineage>
</organism>
<feature type="domain" description="DUF8212" evidence="2">
    <location>
        <begin position="250"/>
        <end position="273"/>
    </location>
</feature>
<dbReference type="PANTHER" id="PTHR10622:SF10">
    <property type="entry name" value="HET DOMAIN-CONTAINING PROTEIN"/>
    <property type="match status" value="1"/>
</dbReference>
<evidence type="ECO:0000259" key="2">
    <source>
        <dbReference type="Pfam" id="PF26640"/>
    </source>
</evidence>
<keyword evidence="4" id="KW-1185">Reference proteome</keyword>
<dbReference type="EMBL" id="JAGPNK010000013">
    <property type="protein sequence ID" value="KAH7309735.1"/>
    <property type="molecule type" value="Genomic_DNA"/>
</dbReference>
<gene>
    <name evidence="3" type="ORF">B0I35DRAFT_85691</name>
</gene>
<dbReference type="InterPro" id="IPR010730">
    <property type="entry name" value="HET"/>
</dbReference>
<feature type="domain" description="Heterokaryon incompatibility" evidence="1">
    <location>
        <begin position="39"/>
        <end position="163"/>
    </location>
</feature>
<dbReference type="PANTHER" id="PTHR10622">
    <property type="entry name" value="HET DOMAIN-CONTAINING PROTEIN"/>
    <property type="match status" value="1"/>
</dbReference>
<evidence type="ECO:0000313" key="4">
    <source>
        <dbReference type="Proteomes" id="UP000813444"/>
    </source>
</evidence>
<dbReference type="OrthoDB" id="674604at2759"/>
<evidence type="ECO:0000259" key="1">
    <source>
        <dbReference type="Pfam" id="PF06985"/>
    </source>
</evidence>
<dbReference type="AlphaFoldDB" id="A0A8K0WN59"/>
<protein>
    <submittedName>
        <fullName evidence="3">Heterokaryon incompatibility protein-domain-containing protein</fullName>
    </submittedName>
</protein>
<reference evidence="3" key="1">
    <citation type="journal article" date="2021" name="Nat. Commun.">
        <title>Genetic determinants of endophytism in the Arabidopsis root mycobiome.</title>
        <authorList>
            <person name="Mesny F."/>
            <person name="Miyauchi S."/>
            <person name="Thiergart T."/>
            <person name="Pickel B."/>
            <person name="Atanasova L."/>
            <person name="Karlsson M."/>
            <person name="Huettel B."/>
            <person name="Barry K.W."/>
            <person name="Haridas S."/>
            <person name="Chen C."/>
            <person name="Bauer D."/>
            <person name="Andreopoulos W."/>
            <person name="Pangilinan J."/>
            <person name="LaButti K."/>
            <person name="Riley R."/>
            <person name="Lipzen A."/>
            <person name="Clum A."/>
            <person name="Drula E."/>
            <person name="Henrissat B."/>
            <person name="Kohler A."/>
            <person name="Grigoriev I.V."/>
            <person name="Martin F.M."/>
            <person name="Hacquard S."/>
        </authorList>
    </citation>
    <scope>NUCLEOTIDE SEQUENCE</scope>
    <source>
        <strain evidence="3">MPI-CAGE-CH-0235</strain>
    </source>
</reference>
<dbReference type="InterPro" id="IPR058525">
    <property type="entry name" value="DUF8212"/>
</dbReference>
<comment type="caution">
    <text evidence="3">The sequence shown here is derived from an EMBL/GenBank/DDBJ whole genome shotgun (WGS) entry which is preliminary data.</text>
</comment>
<dbReference type="Pfam" id="PF26640">
    <property type="entry name" value="DUF8212"/>
    <property type="match status" value="1"/>
</dbReference>